<keyword evidence="4 8" id="KW-0175">Coiled coil</keyword>
<dbReference type="PANTHER" id="PTHR37739:SF16">
    <property type="entry name" value="KINESIN-LIKE PROTEIN"/>
    <property type="match status" value="1"/>
</dbReference>
<dbReference type="GO" id="GO:0008017">
    <property type="term" value="F:microtubule binding"/>
    <property type="evidence" value="ECO:0007669"/>
    <property type="project" value="InterPro"/>
</dbReference>
<dbReference type="SMART" id="SM00129">
    <property type="entry name" value="KISc"/>
    <property type="match status" value="1"/>
</dbReference>
<dbReference type="Pfam" id="PF00225">
    <property type="entry name" value="Kinesin"/>
    <property type="match status" value="1"/>
</dbReference>
<feature type="coiled-coil region" evidence="8">
    <location>
        <begin position="1048"/>
        <end position="1138"/>
    </location>
</feature>
<keyword evidence="1" id="KW-0493">Microtubule</keyword>
<evidence type="ECO:0000256" key="8">
    <source>
        <dbReference type="SAM" id="Coils"/>
    </source>
</evidence>
<evidence type="ECO:0000313" key="10">
    <source>
        <dbReference type="EMBL" id="WMV39957.1"/>
    </source>
</evidence>
<organism evidence="10 11">
    <name type="scientific">Solanum verrucosum</name>
    <dbReference type="NCBI Taxonomy" id="315347"/>
    <lineage>
        <taxon>Eukaryota</taxon>
        <taxon>Viridiplantae</taxon>
        <taxon>Streptophyta</taxon>
        <taxon>Embryophyta</taxon>
        <taxon>Tracheophyta</taxon>
        <taxon>Spermatophyta</taxon>
        <taxon>Magnoliopsida</taxon>
        <taxon>eudicotyledons</taxon>
        <taxon>Gunneridae</taxon>
        <taxon>Pentapetalae</taxon>
        <taxon>asterids</taxon>
        <taxon>lamiids</taxon>
        <taxon>Solanales</taxon>
        <taxon>Solanaceae</taxon>
        <taxon>Solanoideae</taxon>
        <taxon>Solaneae</taxon>
        <taxon>Solanum</taxon>
    </lineage>
</organism>
<dbReference type="PANTHER" id="PTHR37739">
    <property type="entry name" value="KINESIN-LIKE PROTEIN KIN-12D"/>
    <property type="match status" value="1"/>
</dbReference>
<dbReference type="Gene3D" id="3.40.850.10">
    <property type="entry name" value="Kinesin motor domain"/>
    <property type="match status" value="1"/>
</dbReference>
<sequence>MSENRFLGNISASSFRNLLPKSVSTKKKLSSSRFKHKMNSENVAPIDPNIQISDPPLLPTSSILKKPVLKTIDTDTTGELTRSVAQEQTSEAPDPPVKVVARIRPANGIESGTQAVRKASDTSVCVADRKFNFDMVFGSSSNQEDIFQSVGAPLVKDALAGYNTSLLAYGQTGSGKTFTMWGPPSSIVEVPSPNGLQGIVPRIFQTLFSSIQKEQENSEGKQINYQCRCSFLEIYDEHIGDLLDPTQRNLKIMDDPRVGFYVENITEEYVSTYEDVSQMLIKGLSSRKVGSTSINSKSSRSHIVFTCVIESWCKESSSTCFGSSKMSRMSLVDLAGFDKNIPDDAGKQFVKEGKYVKKSTSLLGHLVNVLSERSQSRKLEDVSYSSSTLTHLMRESLGGNAKLSVICAISPENKHNSETVSTLRFGKRVKFIPNEPLVNEITEDDVNGLSDQIRQLKEELIRARSSASISVGSNYGSFRGPNVRESLNQLRVSLNRSLILPNIDNEREEEEVHINEDDIKELQLQIDNLRGSRGNNSNSLKYSSGESEHYLSCSEESEGEEINSEEILEETLDDADQEMETMHPEYCSSISIGPSRHSADLPGPVLSESPKFRNMQRKSLIISSEDNIQCSSKSSELPSLPQKQDLVQSSLRSSRIFPGQTESLAASLHRGLEIIDYHQRNSASNKSLVSFSFEHLAVNPSPMSNDKANASIQTSSEEGQTSPFVATSFLCPKCKTKATSSSVVKDSTGTWMVPMEGASTEQDSEKVLLQALVREKQLESVCKDQADKLEQLNQRVKSSFTLLAHCKCTKEQSSLVDCGKDVVDLHDNENQGSLIYQSQSHNIPKLLKWDDESPEPEAAGEKYETKEILGNVENCGGKKMFDMAEREALLEEIGGLRSQLKSDGASTNKSIERTRSSLLAQSMQLRKSGVYAATGSGEELERERERWTEMESEWICLTDELRIDLEAYRQRAEKVAMELMLEKKCTDELDDALKRSVFGQARIIEHYAELQEKYNDLAEKHKLILQGIQDVRNAAAKAGKKGHGARFAKSLAAELSALRVEREREREMLKKENKSLRVQLKDTAEAVHAAGELLVRLREAEETASLAEENFTQSKEENERLKKQIEKLKRKHKMEMITMKQYLAESRLPEAALRPPIYRQDSDVANNDNNNTIQHSEYDDDQSWRAEFGAIYQEHI</sequence>
<keyword evidence="2 7" id="KW-0547">Nucleotide-binding</keyword>
<evidence type="ECO:0000256" key="1">
    <source>
        <dbReference type="ARBA" id="ARBA00022701"/>
    </source>
</evidence>
<dbReference type="InterPro" id="IPR001752">
    <property type="entry name" value="Kinesin_motor_dom"/>
</dbReference>
<keyword evidence="3 7" id="KW-0067">ATP-binding</keyword>
<dbReference type="GO" id="GO:0005874">
    <property type="term" value="C:microtubule"/>
    <property type="evidence" value="ECO:0007669"/>
    <property type="project" value="UniProtKB-KW"/>
</dbReference>
<dbReference type="SUPFAM" id="SSF52540">
    <property type="entry name" value="P-loop containing nucleoside triphosphate hydrolases"/>
    <property type="match status" value="1"/>
</dbReference>
<dbReference type="InterPro" id="IPR027417">
    <property type="entry name" value="P-loop_NTPase"/>
</dbReference>
<accession>A0AAF0U673</accession>
<evidence type="ECO:0000313" key="11">
    <source>
        <dbReference type="Proteomes" id="UP001234989"/>
    </source>
</evidence>
<evidence type="ECO:0000259" key="9">
    <source>
        <dbReference type="PROSITE" id="PS50067"/>
    </source>
</evidence>
<dbReference type="CDD" id="cd01373">
    <property type="entry name" value="KISc_KLP2_like"/>
    <property type="match status" value="1"/>
</dbReference>
<evidence type="ECO:0000256" key="5">
    <source>
        <dbReference type="ARBA" id="ARBA00023175"/>
    </source>
</evidence>
<keyword evidence="5 7" id="KW-0505">Motor protein</keyword>
<feature type="binding site" evidence="7">
    <location>
        <begin position="170"/>
        <end position="177"/>
    </location>
    <ligand>
        <name>ATP</name>
        <dbReference type="ChEBI" id="CHEBI:30616"/>
    </ligand>
</feature>
<dbReference type="AlphaFoldDB" id="A0AAF0U673"/>
<dbReference type="PROSITE" id="PS50067">
    <property type="entry name" value="KINESIN_MOTOR_2"/>
    <property type="match status" value="1"/>
</dbReference>
<dbReference type="InterPro" id="IPR036961">
    <property type="entry name" value="Kinesin_motor_dom_sf"/>
</dbReference>
<dbReference type="EMBL" id="CP133618">
    <property type="protein sequence ID" value="WMV39957.1"/>
    <property type="molecule type" value="Genomic_DNA"/>
</dbReference>
<gene>
    <name evidence="10" type="ORF">MTR67_033342</name>
</gene>
<comment type="similarity">
    <text evidence="6">Belongs to the TRAFAC class myosin-kinesin ATPase superfamily. Kinesin family. KIN-12 subfamily.</text>
</comment>
<dbReference type="GO" id="GO:0003777">
    <property type="term" value="F:microtubule motor activity"/>
    <property type="evidence" value="ECO:0007669"/>
    <property type="project" value="InterPro"/>
</dbReference>
<dbReference type="Proteomes" id="UP001234989">
    <property type="component" value="Chromosome 7"/>
</dbReference>
<reference evidence="10" key="1">
    <citation type="submission" date="2023-08" db="EMBL/GenBank/DDBJ databases">
        <title>A de novo genome assembly of Solanum verrucosum Schlechtendal, a Mexican diploid species geographically isolated from the other diploid A-genome species in potato relatives.</title>
        <authorList>
            <person name="Hosaka K."/>
        </authorList>
    </citation>
    <scope>NUCLEOTIDE SEQUENCE</scope>
    <source>
        <tissue evidence="10">Young leaves</tissue>
    </source>
</reference>
<dbReference type="PRINTS" id="PR00380">
    <property type="entry name" value="KINESINHEAVY"/>
</dbReference>
<evidence type="ECO:0000256" key="7">
    <source>
        <dbReference type="PROSITE-ProRule" id="PRU00283"/>
    </source>
</evidence>
<name>A0AAF0U673_SOLVR</name>
<evidence type="ECO:0000256" key="6">
    <source>
        <dbReference type="ARBA" id="ARBA00034488"/>
    </source>
</evidence>
<evidence type="ECO:0000256" key="2">
    <source>
        <dbReference type="ARBA" id="ARBA00022741"/>
    </source>
</evidence>
<feature type="domain" description="Kinesin motor" evidence="9">
    <location>
        <begin position="96"/>
        <end position="432"/>
    </location>
</feature>
<dbReference type="GO" id="GO:0005524">
    <property type="term" value="F:ATP binding"/>
    <property type="evidence" value="ECO:0007669"/>
    <property type="project" value="UniProtKB-UniRule"/>
</dbReference>
<keyword evidence="11" id="KW-1185">Reference proteome</keyword>
<evidence type="ECO:0000256" key="4">
    <source>
        <dbReference type="ARBA" id="ARBA00023054"/>
    </source>
</evidence>
<feature type="coiled-coil region" evidence="8">
    <location>
        <begin position="958"/>
        <end position="1020"/>
    </location>
</feature>
<dbReference type="GO" id="GO:0007018">
    <property type="term" value="P:microtubule-based movement"/>
    <property type="evidence" value="ECO:0007669"/>
    <property type="project" value="InterPro"/>
</dbReference>
<protein>
    <recommendedName>
        <fullName evidence="9">Kinesin motor domain-containing protein</fullName>
    </recommendedName>
</protein>
<proteinExistence type="inferred from homology"/>
<dbReference type="InterPro" id="IPR044986">
    <property type="entry name" value="KIF15/KIN-12"/>
</dbReference>
<feature type="coiled-coil region" evidence="8">
    <location>
        <begin position="439"/>
        <end position="466"/>
    </location>
</feature>
<evidence type="ECO:0000256" key="3">
    <source>
        <dbReference type="ARBA" id="ARBA00022840"/>
    </source>
</evidence>